<accession>A0A6J5LF45</accession>
<name>A0A6J5LF45_9CAUD</name>
<dbReference type="EMBL" id="LR796259">
    <property type="protein sequence ID" value="CAB4132242.1"/>
    <property type="molecule type" value="Genomic_DNA"/>
</dbReference>
<evidence type="ECO:0000313" key="1">
    <source>
        <dbReference type="EMBL" id="CAB4132242.1"/>
    </source>
</evidence>
<gene>
    <name evidence="1" type="ORF">UFOVP139_57</name>
</gene>
<protein>
    <submittedName>
        <fullName evidence="1">Uncharacterized protein</fullName>
    </submittedName>
</protein>
<organism evidence="1">
    <name type="scientific">uncultured Caudovirales phage</name>
    <dbReference type="NCBI Taxonomy" id="2100421"/>
    <lineage>
        <taxon>Viruses</taxon>
        <taxon>Duplodnaviria</taxon>
        <taxon>Heunggongvirae</taxon>
        <taxon>Uroviricota</taxon>
        <taxon>Caudoviricetes</taxon>
        <taxon>Peduoviridae</taxon>
        <taxon>Maltschvirus</taxon>
        <taxon>Maltschvirus maltsch</taxon>
    </lineage>
</organism>
<proteinExistence type="predicted"/>
<sequence length="118" mass="13082">MLSNPKATAALHARMFDNYGSDIEIQSLDQSTTPPVYKTEKTVKGVIMSYLPNELLGGAIPENSHRVLLLNRDLADYSIKTKSDRLIIQGKPYVPQAVNEISRMSSNTQYATEVRVVG</sequence>
<reference evidence="1" key="1">
    <citation type="submission" date="2020-04" db="EMBL/GenBank/DDBJ databases">
        <authorList>
            <person name="Chiriac C."/>
            <person name="Salcher M."/>
            <person name="Ghai R."/>
            <person name="Kavagutti S V."/>
        </authorList>
    </citation>
    <scope>NUCLEOTIDE SEQUENCE</scope>
</reference>